<dbReference type="SUPFAM" id="SSF52833">
    <property type="entry name" value="Thioredoxin-like"/>
    <property type="match status" value="1"/>
</dbReference>
<dbReference type="FunFam" id="1.20.1050.10:FF:000010">
    <property type="entry name" value="Maleylacetoacetate isomerase isoform 1"/>
    <property type="match status" value="1"/>
</dbReference>
<keyword evidence="4" id="KW-0413">Isomerase</keyword>
<dbReference type="RefSeq" id="WP_050727138.1">
    <property type="nucleotide sequence ID" value="NZ_CP012332.1"/>
</dbReference>
<dbReference type="SFLD" id="SFLDG00358">
    <property type="entry name" value="Main_(cytGST)"/>
    <property type="match status" value="1"/>
</dbReference>
<gene>
    <name evidence="4" type="ORF">AKJ08_3446</name>
</gene>
<dbReference type="GO" id="GO:0005737">
    <property type="term" value="C:cytoplasm"/>
    <property type="evidence" value="ECO:0007669"/>
    <property type="project" value="InterPro"/>
</dbReference>
<dbReference type="SFLD" id="SFLDS00019">
    <property type="entry name" value="Glutathione_Transferase_(cytos"/>
    <property type="match status" value="1"/>
</dbReference>
<dbReference type="PATRIC" id="fig|1391653.3.peg.3596"/>
<dbReference type="InterPro" id="IPR004045">
    <property type="entry name" value="Glutathione_S-Trfase_N"/>
</dbReference>
<dbReference type="EMBL" id="CP012332">
    <property type="protein sequence ID" value="AKU93059.1"/>
    <property type="molecule type" value="Genomic_DNA"/>
</dbReference>
<feature type="domain" description="GST N-terminal" evidence="2">
    <location>
        <begin position="1"/>
        <end position="83"/>
    </location>
</feature>
<comment type="similarity">
    <text evidence="1">Belongs to the GST superfamily. Zeta family.</text>
</comment>
<dbReference type="Pfam" id="PF13417">
    <property type="entry name" value="GST_N_3"/>
    <property type="match status" value="1"/>
</dbReference>
<dbReference type="Pfam" id="PF00043">
    <property type="entry name" value="GST_C"/>
    <property type="match status" value="1"/>
</dbReference>
<evidence type="ECO:0000313" key="4">
    <source>
        <dbReference type="EMBL" id="AKU93059.1"/>
    </source>
</evidence>
<evidence type="ECO:0000313" key="5">
    <source>
        <dbReference type="Proteomes" id="UP000055590"/>
    </source>
</evidence>
<dbReference type="GO" id="GO:0006559">
    <property type="term" value="P:L-phenylalanine catabolic process"/>
    <property type="evidence" value="ECO:0007669"/>
    <property type="project" value="TreeGrafter"/>
</dbReference>
<dbReference type="CDD" id="cd03042">
    <property type="entry name" value="GST_N_Zeta"/>
    <property type="match status" value="1"/>
</dbReference>
<dbReference type="KEGG" id="vin:AKJ08_3446"/>
<accession>A0A0K1PIX4</accession>
<dbReference type="Gene3D" id="1.20.1050.10">
    <property type="match status" value="1"/>
</dbReference>
<dbReference type="Gene3D" id="3.40.30.10">
    <property type="entry name" value="Glutaredoxin"/>
    <property type="match status" value="1"/>
</dbReference>
<dbReference type="PANTHER" id="PTHR42673:SF4">
    <property type="entry name" value="MALEYLACETOACETATE ISOMERASE"/>
    <property type="match status" value="1"/>
</dbReference>
<evidence type="ECO:0000259" key="3">
    <source>
        <dbReference type="PROSITE" id="PS50405"/>
    </source>
</evidence>
<dbReference type="AlphaFoldDB" id="A0A0K1PIX4"/>
<dbReference type="GO" id="GO:0004364">
    <property type="term" value="F:glutathione transferase activity"/>
    <property type="evidence" value="ECO:0007669"/>
    <property type="project" value="TreeGrafter"/>
</dbReference>
<dbReference type="InterPro" id="IPR040079">
    <property type="entry name" value="Glutathione_S-Trfase"/>
</dbReference>
<dbReference type="InterPro" id="IPR034330">
    <property type="entry name" value="GST_Zeta_C"/>
</dbReference>
<name>A0A0K1PIX4_9BACT</name>
<keyword evidence="5" id="KW-1185">Reference proteome</keyword>
<dbReference type="InterPro" id="IPR036282">
    <property type="entry name" value="Glutathione-S-Trfase_C_sf"/>
</dbReference>
<dbReference type="GO" id="GO:0006749">
    <property type="term" value="P:glutathione metabolic process"/>
    <property type="evidence" value="ECO:0007669"/>
    <property type="project" value="TreeGrafter"/>
</dbReference>
<dbReference type="PROSITE" id="PS50405">
    <property type="entry name" value="GST_CTER"/>
    <property type="match status" value="1"/>
</dbReference>
<dbReference type="InterPro" id="IPR005955">
    <property type="entry name" value="GST_Zeta"/>
</dbReference>
<evidence type="ECO:0000256" key="1">
    <source>
        <dbReference type="ARBA" id="ARBA00010007"/>
    </source>
</evidence>
<dbReference type="Proteomes" id="UP000055590">
    <property type="component" value="Chromosome"/>
</dbReference>
<dbReference type="STRING" id="1391653.AKJ08_3446"/>
<reference evidence="4 5" key="1">
    <citation type="submission" date="2015-08" db="EMBL/GenBank/DDBJ databases">
        <authorList>
            <person name="Babu N.S."/>
            <person name="Beckwith C.J."/>
            <person name="Beseler K.G."/>
            <person name="Brison A."/>
            <person name="Carone J.V."/>
            <person name="Caskin T.P."/>
            <person name="Diamond M."/>
            <person name="Durham M.E."/>
            <person name="Foxe J.M."/>
            <person name="Go M."/>
            <person name="Henderson B.A."/>
            <person name="Jones I.B."/>
            <person name="McGettigan J.A."/>
            <person name="Micheletti S.J."/>
            <person name="Nasrallah M.E."/>
            <person name="Ortiz D."/>
            <person name="Piller C.R."/>
            <person name="Privatt S.R."/>
            <person name="Schneider S.L."/>
            <person name="Sharp S."/>
            <person name="Smith T.C."/>
            <person name="Stanton J.D."/>
            <person name="Ullery H.E."/>
            <person name="Wilson R.J."/>
            <person name="Serrano M.G."/>
            <person name="Buck G."/>
            <person name="Lee V."/>
            <person name="Wang Y."/>
            <person name="Carvalho R."/>
            <person name="Voegtly L."/>
            <person name="Shi R."/>
            <person name="Duckworth R."/>
            <person name="Johnson A."/>
            <person name="Loviza R."/>
            <person name="Walstead R."/>
            <person name="Shah Z."/>
            <person name="Kiflezghi M."/>
            <person name="Wade K."/>
            <person name="Ball S.L."/>
            <person name="Bradley K.W."/>
            <person name="Asai D.J."/>
            <person name="Bowman C.A."/>
            <person name="Russell D.A."/>
            <person name="Pope W.H."/>
            <person name="Jacobs-Sera D."/>
            <person name="Hendrix R.W."/>
            <person name="Hatfull G.F."/>
        </authorList>
    </citation>
    <scope>NUCLEOTIDE SEQUENCE [LARGE SCALE GENOMIC DNA]</scope>
    <source>
        <strain evidence="4 5">DSM 27710</strain>
    </source>
</reference>
<dbReference type="GO" id="GO:0016034">
    <property type="term" value="F:maleylacetoacetate isomerase activity"/>
    <property type="evidence" value="ECO:0007669"/>
    <property type="project" value="TreeGrafter"/>
</dbReference>
<dbReference type="OrthoDB" id="509852at2"/>
<evidence type="ECO:0000259" key="2">
    <source>
        <dbReference type="PROSITE" id="PS50404"/>
    </source>
</evidence>
<dbReference type="InterPro" id="IPR036249">
    <property type="entry name" value="Thioredoxin-like_sf"/>
</dbReference>
<dbReference type="PROSITE" id="PS50404">
    <property type="entry name" value="GST_NTER"/>
    <property type="match status" value="1"/>
</dbReference>
<dbReference type="InterPro" id="IPR004046">
    <property type="entry name" value="GST_C"/>
</dbReference>
<sequence>MKLHGYWRSSASWRVRIALAHKGLAYEYVPVHLVRGGGEQHSEAHRAKNPMAQVPVLELDDGTMLSQSLAIIEWLEETHPTPPLLPKDPVARARARQLAEMVNAGIQPLQNIGVQQHLVSLGLGVDEKAWTVHWIRRGLGALEAVAKNTAGRFCVGDAVSVADACLVPQLYGARRFAIDVADYPTLARIEEACAALPAFAAAHADRQPDAVPA</sequence>
<proteinExistence type="inferred from homology"/>
<dbReference type="InterPro" id="IPR010987">
    <property type="entry name" value="Glutathione-S-Trfase_C-like"/>
</dbReference>
<dbReference type="CDD" id="cd03191">
    <property type="entry name" value="GST_C_Zeta"/>
    <property type="match status" value="1"/>
</dbReference>
<dbReference type="InterPro" id="IPR034333">
    <property type="entry name" value="GST_Zeta_N"/>
</dbReference>
<dbReference type="NCBIfam" id="TIGR01262">
    <property type="entry name" value="maiA"/>
    <property type="match status" value="1"/>
</dbReference>
<feature type="domain" description="GST C-terminal" evidence="3">
    <location>
        <begin position="88"/>
        <end position="212"/>
    </location>
</feature>
<organism evidence="4 5">
    <name type="scientific">Vulgatibacter incomptus</name>
    <dbReference type="NCBI Taxonomy" id="1391653"/>
    <lineage>
        <taxon>Bacteria</taxon>
        <taxon>Pseudomonadati</taxon>
        <taxon>Myxococcota</taxon>
        <taxon>Myxococcia</taxon>
        <taxon>Myxococcales</taxon>
        <taxon>Cystobacterineae</taxon>
        <taxon>Vulgatibacteraceae</taxon>
        <taxon>Vulgatibacter</taxon>
    </lineage>
</organism>
<dbReference type="PANTHER" id="PTHR42673">
    <property type="entry name" value="MALEYLACETOACETATE ISOMERASE"/>
    <property type="match status" value="1"/>
</dbReference>
<dbReference type="SUPFAM" id="SSF47616">
    <property type="entry name" value="GST C-terminal domain-like"/>
    <property type="match status" value="1"/>
</dbReference>
<protein>
    <submittedName>
        <fullName evidence="4">Maleylacetoacetate isomerase</fullName>
    </submittedName>
</protein>